<dbReference type="InterPro" id="IPR000073">
    <property type="entry name" value="AB_hydrolase_1"/>
</dbReference>
<dbReference type="GO" id="GO:0016020">
    <property type="term" value="C:membrane"/>
    <property type="evidence" value="ECO:0007669"/>
    <property type="project" value="TreeGrafter"/>
</dbReference>
<feature type="domain" description="AB hydrolase-1" evidence="1">
    <location>
        <begin position="48"/>
        <end position="167"/>
    </location>
</feature>
<dbReference type="Gene3D" id="3.40.50.1820">
    <property type="entry name" value="alpha/beta hydrolase"/>
    <property type="match status" value="1"/>
</dbReference>
<dbReference type="Proteomes" id="UP000254304">
    <property type="component" value="Unassembled WGS sequence"/>
</dbReference>
<proteinExistence type="predicted"/>
<dbReference type="AlphaFoldDB" id="A0A377NB06"/>
<name>A0A377NB06_9GAMM</name>
<dbReference type="PANTHER" id="PTHR43798">
    <property type="entry name" value="MONOACYLGLYCEROL LIPASE"/>
    <property type="match status" value="1"/>
</dbReference>
<dbReference type="EMBL" id="UGGO01000001">
    <property type="protein sequence ID" value="STQ44270.1"/>
    <property type="molecule type" value="Genomic_DNA"/>
</dbReference>
<dbReference type="InterPro" id="IPR050266">
    <property type="entry name" value="AB_hydrolase_sf"/>
</dbReference>
<dbReference type="SUPFAM" id="SSF53474">
    <property type="entry name" value="alpha/beta-Hydrolases"/>
    <property type="match status" value="1"/>
</dbReference>
<dbReference type="Pfam" id="PF00561">
    <property type="entry name" value="Abhydrolase_1"/>
    <property type="match status" value="1"/>
</dbReference>
<evidence type="ECO:0000259" key="1">
    <source>
        <dbReference type="Pfam" id="PF00561"/>
    </source>
</evidence>
<dbReference type="PANTHER" id="PTHR43798:SF33">
    <property type="entry name" value="HYDROLASE, PUTATIVE (AFU_ORTHOLOGUE AFUA_2G14860)-RELATED"/>
    <property type="match status" value="1"/>
</dbReference>
<evidence type="ECO:0000313" key="2">
    <source>
        <dbReference type="EMBL" id="STQ44270.1"/>
    </source>
</evidence>
<gene>
    <name evidence="2" type="ORF">NCTC12157_01986</name>
</gene>
<organism evidence="2 3">
    <name type="scientific">Ewingella americana</name>
    <dbReference type="NCBI Taxonomy" id="41202"/>
    <lineage>
        <taxon>Bacteria</taxon>
        <taxon>Pseudomonadati</taxon>
        <taxon>Pseudomonadota</taxon>
        <taxon>Gammaproteobacteria</taxon>
        <taxon>Enterobacterales</taxon>
        <taxon>Yersiniaceae</taxon>
        <taxon>Ewingella</taxon>
    </lineage>
</organism>
<reference evidence="2 3" key="1">
    <citation type="submission" date="2018-06" db="EMBL/GenBank/DDBJ databases">
        <authorList>
            <consortium name="Pathogen Informatics"/>
            <person name="Doyle S."/>
        </authorList>
    </citation>
    <scope>NUCLEOTIDE SEQUENCE [LARGE SCALE GENOMIC DNA]</scope>
    <source>
        <strain evidence="2 3">NCTC12157</strain>
    </source>
</reference>
<dbReference type="InterPro" id="IPR029058">
    <property type="entry name" value="AB_hydrolase_fold"/>
</dbReference>
<accession>A0A377NB06</accession>
<protein>
    <submittedName>
        <fullName evidence="2">Proline-specific peptidase</fullName>
    </submittedName>
</protein>
<sequence length="333" mass="35976">MKSQDHNQARVDEIHSESLMINSDTPGISLHLRHKYLPSTNAFTADNTLVMVHGATYSSGSLYDVRLDGVSFMDALALRGLNVYAVDVRGYGHSTRPAEMDAPPLDNPPLFGTETGVRDLGSAVDWVRQKLGLERVQVFGMSWGGSVAAAYTSQNNEKVNRLVVLAPQWVNEGGSRLDEGGQLGAYRRVAVGESRPRWVNAAPEAHRHDLIPDGWFEAWAAASLAEEPQSQQTQPPTLRAVNGTIQDVRDYWGSQSAVLSPAGHYAAGAAGPRRVGCRRAAEVDDALLHLIHLVAGKALGGNRRGDAHDADGEKSLAGVPRGGGFLCELRFRQ</sequence>
<evidence type="ECO:0000313" key="3">
    <source>
        <dbReference type="Proteomes" id="UP000254304"/>
    </source>
</evidence>